<gene>
    <name evidence="1" type="ordered locus">Tola_0198</name>
</gene>
<keyword evidence="2" id="KW-1185">Reference proteome</keyword>
<dbReference type="HOGENOM" id="CLU_048238_0_0_6"/>
<dbReference type="RefSeq" id="WP_012728427.1">
    <property type="nucleotide sequence ID" value="NC_012691.1"/>
</dbReference>
<dbReference type="eggNOG" id="COG3520">
    <property type="taxonomic scope" value="Bacteria"/>
</dbReference>
<dbReference type="PANTHER" id="PTHR35564:SF3">
    <property type="entry name" value="TYPE VI SECRETION SYSTEM BASEPLATE SUBUNIT TSSG"/>
    <property type="match status" value="1"/>
</dbReference>
<accession>C4L829</accession>
<dbReference type="OrthoDB" id="1523296at2"/>
<name>C4L829_TOLAT</name>
<dbReference type="EMBL" id="CP001616">
    <property type="protein sequence ID" value="ACQ91828.1"/>
    <property type="molecule type" value="Genomic_DNA"/>
</dbReference>
<dbReference type="InterPro" id="IPR010732">
    <property type="entry name" value="T6SS_TssG-like"/>
</dbReference>
<dbReference type="STRING" id="595494.Tola_0198"/>
<dbReference type="NCBIfam" id="TIGR03347">
    <property type="entry name" value="VI_chp_1"/>
    <property type="match status" value="1"/>
</dbReference>
<reference evidence="1 2" key="2">
    <citation type="journal article" date="2011" name="Stand. Genomic Sci.">
        <title>Complete genome sequence of Tolumonas auensis type strain (TA 4).</title>
        <authorList>
            <person name="Chertkov O."/>
            <person name="Copeland A."/>
            <person name="Lucas S."/>
            <person name="Lapidus A."/>
            <person name="Berry K.W."/>
            <person name="Detter J.C."/>
            <person name="Del Rio T.G."/>
            <person name="Hammon N."/>
            <person name="Dalin E."/>
            <person name="Tice H."/>
            <person name="Pitluck S."/>
            <person name="Richardson P."/>
            <person name="Bruce D."/>
            <person name="Goodwin L."/>
            <person name="Han C."/>
            <person name="Tapia R."/>
            <person name="Saunders E."/>
            <person name="Schmutz J."/>
            <person name="Brettin T."/>
            <person name="Larimer F."/>
            <person name="Land M."/>
            <person name="Hauser L."/>
            <person name="Spring S."/>
            <person name="Rohde M."/>
            <person name="Kyrpides N.C."/>
            <person name="Ivanova N."/>
            <person name="Goker M."/>
            <person name="Beller H.R."/>
            <person name="Klenk H.P."/>
            <person name="Woyke T."/>
        </authorList>
    </citation>
    <scope>NUCLEOTIDE SEQUENCE [LARGE SCALE GENOMIC DNA]</scope>
    <source>
        <strain evidence="2">DSM 9187 / TA4</strain>
    </source>
</reference>
<dbReference type="Pfam" id="PF06996">
    <property type="entry name" value="T6SS_TssG"/>
    <property type="match status" value="1"/>
</dbReference>
<evidence type="ECO:0000313" key="1">
    <source>
        <dbReference type="EMBL" id="ACQ91828.1"/>
    </source>
</evidence>
<dbReference type="KEGG" id="tau:Tola_0198"/>
<dbReference type="Proteomes" id="UP000009073">
    <property type="component" value="Chromosome"/>
</dbReference>
<dbReference type="PANTHER" id="PTHR35564">
    <property type="match status" value="1"/>
</dbReference>
<evidence type="ECO:0000313" key="2">
    <source>
        <dbReference type="Proteomes" id="UP000009073"/>
    </source>
</evidence>
<protein>
    <submittedName>
        <fullName evidence="1">Type VI secretion protein, VC_A0111 family</fullName>
    </submittedName>
</protein>
<reference evidence="2" key="1">
    <citation type="submission" date="2009-05" db="EMBL/GenBank/DDBJ databases">
        <title>Complete sequence of Tolumonas auensis DSM 9187.</title>
        <authorList>
            <consortium name="US DOE Joint Genome Institute"/>
            <person name="Lucas S."/>
            <person name="Copeland A."/>
            <person name="Lapidus A."/>
            <person name="Glavina del Rio T."/>
            <person name="Tice H."/>
            <person name="Bruce D."/>
            <person name="Goodwin L."/>
            <person name="Pitluck S."/>
            <person name="Chertkov O."/>
            <person name="Brettin T."/>
            <person name="Detter J.C."/>
            <person name="Han C."/>
            <person name="Larimer F."/>
            <person name="Land M."/>
            <person name="Hauser L."/>
            <person name="Kyrpides N."/>
            <person name="Mikhailova N."/>
            <person name="Spring S."/>
            <person name="Beller H."/>
        </authorList>
    </citation>
    <scope>NUCLEOTIDE SEQUENCE [LARGE SCALE GENOMIC DNA]</scope>
    <source>
        <strain evidence="2">DSM 9187 / TA4</strain>
    </source>
</reference>
<organism evidence="1 2">
    <name type="scientific">Tolumonas auensis (strain DSM 9187 / NBRC 110442 / TA 4)</name>
    <dbReference type="NCBI Taxonomy" id="595494"/>
    <lineage>
        <taxon>Bacteria</taxon>
        <taxon>Pseudomonadati</taxon>
        <taxon>Pseudomonadota</taxon>
        <taxon>Gammaproteobacteria</taxon>
        <taxon>Aeromonadales</taxon>
        <taxon>Aeromonadaceae</taxon>
        <taxon>Tolumonas</taxon>
    </lineage>
</organism>
<dbReference type="AlphaFoldDB" id="C4L829"/>
<sequence length="339" mass="38920">MGTAYGSASTELMAGPFAGSVRRYNLFQAIDLSCKWLSQVNQIDEEQAYGLIAFAGNSSLAFPKSEIEEVFFYLEQGVVRAKFIINSINLFGAGSPLPAHYYEPIAYDDEQGRVVRDFIDLFNQRLQALIYPIWKKYRYYMQFEPAAKDAFSERMFALIGLGYQELRRSSHIEWPRLLPYLGLLSIKVQSAAVLESVLRYYFNHKALFIEQCVVRRVTIPAEQWNQLGLVNHRLGQSLVLGESILDRHTTFRIHIRELDWDTFHFFLPIGEGYAVLRELVGFILREPLEYDIRLSMPDRSSQPLMLSGNNKCRLGWTTWFGLEADEGTITVAGNINDNN</sequence>
<proteinExistence type="predicted"/>